<dbReference type="EMBL" id="VCIA01000002">
    <property type="protein sequence ID" value="TMN18808.1"/>
    <property type="molecule type" value="Genomic_DNA"/>
</dbReference>
<protein>
    <submittedName>
        <fullName evidence="2">Uncharacterized protein</fullName>
    </submittedName>
</protein>
<gene>
    <name evidence="1" type="ORF">FFL34_17815</name>
    <name evidence="2" type="ORF">FFL34_17980</name>
</gene>
<evidence type="ECO:0000313" key="2">
    <source>
        <dbReference type="EMBL" id="TMN18836.1"/>
    </source>
</evidence>
<evidence type="ECO:0000313" key="3">
    <source>
        <dbReference type="Proteomes" id="UP000306980"/>
    </source>
</evidence>
<name>A0A5S3QG03_9BACI</name>
<evidence type="ECO:0000313" key="1">
    <source>
        <dbReference type="EMBL" id="TMN18808.1"/>
    </source>
</evidence>
<reference evidence="2 3" key="1">
    <citation type="submission" date="2019-05" db="EMBL/GenBank/DDBJ databases">
        <title>Genomic analysis of Lentibacillus sp. NKC220-2.</title>
        <authorList>
            <person name="Oh Y.J."/>
        </authorList>
    </citation>
    <scope>NUCLEOTIDE SEQUENCE [LARGE SCALE GENOMIC DNA]</scope>
    <source>
        <strain evidence="2 3">NKC220-2</strain>
    </source>
</reference>
<organism evidence="2 3">
    <name type="scientific">Lentibacillus cibarius</name>
    <dbReference type="NCBI Taxonomy" id="2583219"/>
    <lineage>
        <taxon>Bacteria</taxon>
        <taxon>Bacillati</taxon>
        <taxon>Bacillota</taxon>
        <taxon>Bacilli</taxon>
        <taxon>Bacillales</taxon>
        <taxon>Bacillaceae</taxon>
        <taxon>Lentibacillus</taxon>
    </lineage>
</organism>
<sequence length="73" mass="8552">MLLLGWEEQHGKWQMSWPASYMHPHDICHWYRAACPLARERTSRSLIVNFIFAKLQHFVDAEGGGLFAGIYFK</sequence>
<dbReference type="Proteomes" id="UP000306980">
    <property type="component" value="Unassembled WGS sequence"/>
</dbReference>
<proteinExistence type="predicted"/>
<dbReference type="AlphaFoldDB" id="A0A5S3QG03"/>
<comment type="caution">
    <text evidence="2">The sequence shown here is derived from an EMBL/GenBank/DDBJ whole genome shotgun (WGS) entry which is preliminary data.</text>
</comment>
<dbReference type="EMBL" id="VCIA01000002">
    <property type="protein sequence ID" value="TMN18836.1"/>
    <property type="molecule type" value="Genomic_DNA"/>
</dbReference>
<dbReference type="RefSeq" id="WP_138604805.1">
    <property type="nucleotide sequence ID" value="NZ_VCIA01000002.1"/>
</dbReference>
<accession>A0A5S3QG03</accession>